<dbReference type="PANTHER" id="PTHR43791">
    <property type="entry name" value="PERMEASE-RELATED"/>
    <property type="match status" value="1"/>
</dbReference>
<evidence type="ECO:0000256" key="4">
    <source>
        <dbReference type="ARBA" id="ARBA00022989"/>
    </source>
</evidence>
<feature type="transmembrane region" description="Helical" evidence="6">
    <location>
        <begin position="117"/>
        <end position="142"/>
    </location>
</feature>
<keyword evidence="2" id="KW-0813">Transport</keyword>
<keyword evidence="3 6" id="KW-0812">Transmembrane</keyword>
<sequence>MSTPVSPSVTPEAGSTALRKAALRLIPFVAVMFFINYLDRTAISFAGPNGMNDDLALTAAQYGFAAGIFFVGYIVLEIPSNLALHRFGARKWLARIMVSWGIVAVLFTWVQSDTQLYWLRFLLGVTEAGFFPGAILFLTMWFPREYRRRALAGFYLAQPLTTVIGAPLAGFLMQSGHGVLGLEGWRFMFLCVGVPAIVLGVACWFYLTDRPEDARWLTAAERAWMRRELDAEAGESEQRGHVSARRILGERRVWALAVAYFGLIYGLYSLAFFLPTIIGGFQERFGTTFSVFEKGLVTAVPYVPAAVVLFLWSRHIYRNGFKSWHIALPTLLAGLSVPVALYMNSPFLTILVIAVTACGIFMALPNFWSLPAQFLTGAAAAAGIAFINTFGNIGGFSAPYVTGWLADLTGDEKLGLWLTGGLLVLSSVILLELSRRSRSASNPDRPAAQTTPA</sequence>
<feature type="transmembrane region" description="Helical" evidence="6">
    <location>
        <begin position="185"/>
        <end position="207"/>
    </location>
</feature>
<name>A0ABV4H5R7_9ACTN</name>
<evidence type="ECO:0000313" key="8">
    <source>
        <dbReference type="EMBL" id="MEZ0166937.1"/>
    </source>
</evidence>
<keyword evidence="9" id="KW-1185">Reference proteome</keyword>
<feature type="domain" description="Major facilitator superfamily (MFS) profile" evidence="7">
    <location>
        <begin position="25"/>
        <end position="438"/>
    </location>
</feature>
<evidence type="ECO:0000256" key="1">
    <source>
        <dbReference type="ARBA" id="ARBA00004651"/>
    </source>
</evidence>
<dbReference type="InterPro" id="IPR020846">
    <property type="entry name" value="MFS_dom"/>
</dbReference>
<feature type="transmembrane region" description="Helical" evidence="6">
    <location>
        <begin position="59"/>
        <end position="80"/>
    </location>
</feature>
<evidence type="ECO:0000313" key="9">
    <source>
        <dbReference type="Proteomes" id="UP001565927"/>
    </source>
</evidence>
<feature type="transmembrane region" description="Helical" evidence="6">
    <location>
        <begin position="21"/>
        <end position="39"/>
    </location>
</feature>
<feature type="transmembrane region" description="Helical" evidence="6">
    <location>
        <begin position="92"/>
        <end position="111"/>
    </location>
</feature>
<feature type="transmembrane region" description="Helical" evidence="6">
    <location>
        <begin position="374"/>
        <end position="394"/>
    </location>
</feature>
<dbReference type="Gene3D" id="1.20.1250.20">
    <property type="entry name" value="MFS general substrate transporter like domains"/>
    <property type="match status" value="2"/>
</dbReference>
<evidence type="ECO:0000259" key="7">
    <source>
        <dbReference type="PROSITE" id="PS50850"/>
    </source>
</evidence>
<dbReference type="SUPFAM" id="SSF103473">
    <property type="entry name" value="MFS general substrate transporter"/>
    <property type="match status" value="1"/>
</dbReference>
<evidence type="ECO:0000256" key="5">
    <source>
        <dbReference type="ARBA" id="ARBA00023136"/>
    </source>
</evidence>
<feature type="transmembrane region" description="Helical" evidence="6">
    <location>
        <begin position="253"/>
        <end position="275"/>
    </location>
</feature>
<dbReference type="CDD" id="cd17319">
    <property type="entry name" value="MFS_ExuT_GudP_like"/>
    <property type="match status" value="1"/>
</dbReference>
<feature type="transmembrane region" description="Helical" evidence="6">
    <location>
        <begin position="295"/>
        <end position="312"/>
    </location>
</feature>
<dbReference type="InterPro" id="IPR036259">
    <property type="entry name" value="MFS_trans_sf"/>
</dbReference>
<keyword evidence="4 6" id="KW-1133">Transmembrane helix</keyword>
<feature type="transmembrane region" description="Helical" evidence="6">
    <location>
        <begin position="324"/>
        <end position="341"/>
    </location>
</feature>
<comment type="caution">
    <text evidence="8">The sequence shown here is derived from an EMBL/GenBank/DDBJ whole genome shotgun (WGS) entry which is preliminary data.</text>
</comment>
<organism evidence="8 9">
    <name type="scientific">Kineococcus halophytocola</name>
    <dbReference type="NCBI Taxonomy" id="3234027"/>
    <lineage>
        <taxon>Bacteria</taxon>
        <taxon>Bacillati</taxon>
        <taxon>Actinomycetota</taxon>
        <taxon>Actinomycetes</taxon>
        <taxon>Kineosporiales</taxon>
        <taxon>Kineosporiaceae</taxon>
        <taxon>Kineococcus</taxon>
    </lineage>
</organism>
<dbReference type="Proteomes" id="UP001565927">
    <property type="component" value="Unassembled WGS sequence"/>
</dbReference>
<protein>
    <submittedName>
        <fullName evidence="8">MFS transporter</fullName>
    </submittedName>
</protein>
<gene>
    <name evidence="8" type="ORF">AB2L27_19455</name>
</gene>
<evidence type="ECO:0000256" key="6">
    <source>
        <dbReference type="SAM" id="Phobius"/>
    </source>
</evidence>
<evidence type="ECO:0000256" key="2">
    <source>
        <dbReference type="ARBA" id="ARBA00022448"/>
    </source>
</evidence>
<keyword evidence="5 6" id="KW-0472">Membrane</keyword>
<accession>A0ABV4H5R7</accession>
<dbReference type="InterPro" id="IPR011701">
    <property type="entry name" value="MFS"/>
</dbReference>
<feature type="transmembrane region" description="Helical" evidence="6">
    <location>
        <begin position="414"/>
        <end position="433"/>
    </location>
</feature>
<dbReference type="Pfam" id="PF07690">
    <property type="entry name" value="MFS_1"/>
    <property type="match status" value="1"/>
</dbReference>
<dbReference type="PROSITE" id="PS50850">
    <property type="entry name" value="MFS"/>
    <property type="match status" value="1"/>
</dbReference>
<proteinExistence type="predicted"/>
<feature type="transmembrane region" description="Helical" evidence="6">
    <location>
        <begin position="154"/>
        <end position="173"/>
    </location>
</feature>
<dbReference type="RefSeq" id="WP_370443146.1">
    <property type="nucleotide sequence ID" value="NZ_JBGFTU010000034.1"/>
</dbReference>
<dbReference type="EMBL" id="JBGFTU010000034">
    <property type="protein sequence ID" value="MEZ0166937.1"/>
    <property type="molecule type" value="Genomic_DNA"/>
</dbReference>
<feature type="transmembrane region" description="Helical" evidence="6">
    <location>
        <begin position="347"/>
        <end position="367"/>
    </location>
</feature>
<comment type="subcellular location">
    <subcellularLocation>
        <location evidence="1">Cell membrane</location>
        <topology evidence="1">Multi-pass membrane protein</topology>
    </subcellularLocation>
</comment>
<evidence type="ECO:0000256" key="3">
    <source>
        <dbReference type="ARBA" id="ARBA00022692"/>
    </source>
</evidence>
<dbReference type="PANTHER" id="PTHR43791:SF36">
    <property type="entry name" value="TRANSPORTER, PUTATIVE (AFU_ORTHOLOGUE AFUA_6G08340)-RELATED"/>
    <property type="match status" value="1"/>
</dbReference>
<reference evidence="8 9" key="1">
    <citation type="submission" date="2024-07" db="EMBL/GenBank/DDBJ databases">
        <authorList>
            <person name="Thanompreechachai J."/>
            <person name="Duangmal K."/>
        </authorList>
    </citation>
    <scope>NUCLEOTIDE SEQUENCE [LARGE SCALE GENOMIC DNA]</scope>
    <source>
        <strain evidence="8 9">LSe6-4</strain>
    </source>
</reference>